<dbReference type="RefSeq" id="WP_005514020.1">
    <property type="nucleotide sequence ID" value="NZ_CM001149.1"/>
</dbReference>
<dbReference type="Pfam" id="PF00278">
    <property type="entry name" value="Orn_DAP_Arg_deC"/>
    <property type="match status" value="1"/>
</dbReference>
<keyword evidence="3 6" id="KW-0663">Pyridoxal phosphate</keyword>
<dbReference type="FunFam" id="3.20.20.10:FF:000003">
    <property type="entry name" value="Diaminopimelate decarboxylase"/>
    <property type="match status" value="1"/>
</dbReference>
<keyword evidence="4 6" id="KW-0457">Lysine biosynthesis</keyword>
<comment type="cofactor">
    <cofactor evidence="1 6 8 9">
        <name>pyridoxal 5'-phosphate</name>
        <dbReference type="ChEBI" id="CHEBI:597326"/>
    </cofactor>
</comment>
<keyword evidence="14" id="KW-1185">Reference proteome</keyword>
<dbReference type="CDD" id="cd06828">
    <property type="entry name" value="PLPDE_III_DapDC"/>
    <property type="match status" value="1"/>
</dbReference>
<evidence type="ECO:0000256" key="2">
    <source>
        <dbReference type="ARBA" id="ARBA00022793"/>
    </source>
</evidence>
<evidence type="ECO:0000313" key="13">
    <source>
        <dbReference type="EMBL" id="EGD25227.1"/>
    </source>
</evidence>
<feature type="binding site" evidence="6">
    <location>
        <position position="328"/>
    </location>
    <ligand>
        <name>substrate</name>
    </ligand>
</feature>
<feature type="binding site" evidence="6">
    <location>
        <position position="373"/>
    </location>
    <ligand>
        <name>substrate</name>
    </ligand>
</feature>
<dbReference type="InterPro" id="IPR022643">
    <property type="entry name" value="De-COase2_C"/>
</dbReference>
<keyword evidence="6" id="KW-0028">Amino-acid biosynthesis</keyword>
<dbReference type="AlphaFoldDB" id="E9SYK6"/>
<comment type="pathway">
    <text evidence="6 9">Amino-acid biosynthesis; L-lysine biosynthesis via DAP pathway; L-lysine from DL-2,6-diaminopimelate: step 1/1.</text>
</comment>
<keyword evidence="2 6" id="KW-0210">Decarboxylase</keyword>
<dbReference type="EC" id="4.1.1.20" evidence="6 7"/>
<evidence type="ECO:0000256" key="9">
    <source>
        <dbReference type="RuleBase" id="RU003738"/>
    </source>
</evidence>
<feature type="region of interest" description="Disordered" evidence="10">
    <location>
        <begin position="1"/>
        <end position="29"/>
    </location>
</feature>
<feature type="binding site" evidence="6">
    <location>
        <position position="401"/>
    </location>
    <ligand>
        <name>substrate</name>
    </ligand>
</feature>
<evidence type="ECO:0000256" key="5">
    <source>
        <dbReference type="ARBA" id="ARBA00023239"/>
    </source>
</evidence>
<evidence type="ECO:0000256" key="8">
    <source>
        <dbReference type="PIRSR" id="PIRSR600183-50"/>
    </source>
</evidence>
<organism evidence="13 14">
    <name type="scientific">Prescottella equi ATCC 33707</name>
    <dbReference type="NCBI Taxonomy" id="525370"/>
    <lineage>
        <taxon>Bacteria</taxon>
        <taxon>Bacillati</taxon>
        <taxon>Actinomycetota</taxon>
        <taxon>Actinomycetes</taxon>
        <taxon>Mycobacteriales</taxon>
        <taxon>Nocardiaceae</taxon>
        <taxon>Prescottella</taxon>
    </lineage>
</organism>
<sequence length="473" mass="50350">MNAHPAGPRHAEIQHAPGLPPRPATASEMTTLPEQVWPRSAERGADGVVRIAGVPVTELAEKYGTPLFVVDEDDFRSRCREMARAFGGAERVHYASKAFLSAEIARWVRDEGLSMDVASGGELAVALHAGFPAERITMHGNNKSVAELDAAVAAGVGHIVLDSMVEIERLDEVAARRGVVQDVLIRITVGVEAHTHEFIATAHEDQKFGFSLSGGKAMAAVARVFETGNLRLVGLHSHIGSQIFEVDGFELAAHRVIGLMREIVDRFGAEKTSQLSMVDLGGGLGISYLPSDNPPPVAELAAKLAHIVATESAAAGLPVPTLMVEPGRAIAGPGTVTLYEVGTIKDVTLDAGATRRYVSVDGGMSDNIRTSLYQAEYDARLVSRDSDGAPVVARVVGKHCESGDIVIRDAWMPDDLGPGDLLAVAATGAYCYSMSSRYNLLTRPAVVAVRDGASRLILRRETVEDLLSLEVSE</sequence>
<feature type="modified residue" description="N6-(pyridoxal phosphate)lysine" evidence="6 8">
    <location>
        <position position="97"/>
    </location>
</feature>
<feature type="domain" description="Orn/DAP/Arg decarboxylase 2 N-terminal" evidence="12">
    <location>
        <begin position="73"/>
        <end position="331"/>
    </location>
</feature>
<comment type="catalytic activity">
    <reaction evidence="6 9">
        <text>meso-2,6-diaminopimelate + H(+) = L-lysine + CO2</text>
        <dbReference type="Rhea" id="RHEA:15101"/>
        <dbReference type="ChEBI" id="CHEBI:15378"/>
        <dbReference type="ChEBI" id="CHEBI:16526"/>
        <dbReference type="ChEBI" id="CHEBI:32551"/>
        <dbReference type="ChEBI" id="CHEBI:57791"/>
        <dbReference type="EC" id="4.1.1.20"/>
    </reaction>
</comment>
<gene>
    <name evidence="6 13" type="primary">lysA</name>
    <name evidence="13" type="ORF">HMPREF0724_11008</name>
</gene>
<dbReference type="SUPFAM" id="SSF51419">
    <property type="entry name" value="PLP-binding barrel"/>
    <property type="match status" value="1"/>
</dbReference>
<dbReference type="GO" id="GO:0008836">
    <property type="term" value="F:diaminopimelate decarboxylase activity"/>
    <property type="evidence" value="ECO:0007669"/>
    <property type="project" value="UniProtKB-UniRule"/>
</dbReference>
<dbReference type="HOGENOM" id="CLU_026444_0_1_11"/>
<dbReference type="InterPro" id="IPR002986">
    <property type="entry name" value="DAP_deCOOHase_LysA"/>
</dbReference>
<dbReference type="InterPro" id="IPR029066">
    <property type="entry name" value="PLP-binding_barrel"/>
</dbReference>
<dbReference type="Gene3D" id="3.20.20.10">
    <property type="entry name" value="Alanine racemase"/>
    <property type="match status" value="1"/>
</dbReference>
<evidence type="ECO:0000256" key="10">
    <source>
        <dbReference type="SAM" id="MobiDB-lite"/>
    </source>
</evidence>
<dbReference type="OrthoDB" id="9802241at2"/>
<dbReference type="InterPro" id="IPR022657">
    <property type="entry name" value="De-COase2_CS"/>
</dbReference>
<evidence type="ECO:0000256" key="3">
    <source>
        <dbReference type="ARBA" id="ARBA00022898"/>
    </source>
</evidence>
<dbReference type="NCBIfam" id="TIGR01048">
    <property type="entry name" value="lysA"/>
    <property type="match status" value="1"/>
</dbReference>
<comment type="caution">
    <text evidence="13">The sequence shown here is derived from an EMBL/GenBank/DDBJ whole genome shotgun (WGS) entry which is preliminary data.</text>
</comment>
<dbReference type="Proteomes" id="UP000004245">
    <property type="component" value="Unassembled WGS sequence"/>
</dbReference>
<dbReference type="GO" id="GO:0030170">
    <property type="term" value="F:pyridoxal phosphate binding"/>
    <property type="evidence" value="ECO:0007669"/>
    <property type="project" value="UniProtKB-UniRule"/>
</dbReference>
<proteinExistence type="inferred from homology"/>
<name>E9SYK6_RHOHA</name>
<dbReference type="PANTHER" id="PTHR43727:SF2">
    <property type="entry name" value="GROUP IV DECARBOXYLASE"/>
    <property type="match status" value="1"/>
</dbReference>
<keyword evidence="5 6" id="KW-0456">Lyase</keyword>
<dbReference type="HAMAP" id="MF_02120">
    <property type="entry name" value="LysA"/>
    <property type="match status" value="1"/>
</dbReference>
<feature type="binding site" evidence="6">
    <location>
        <position position="369"/>
    </location>
    <ligand>
        <name>substrate</name>
    </ligand>
</feature>
<feature type="domain" description="Orn/DAP/Arg decarboxylase 2 C-terminal" evidence="11">
    <location>
        <begin position="336"/>
        <end position="428"/>
    </location>
</feature>
<dbReference type="GO" id="GO:0009089">
    <property type="term" value="P:lysine biosynthetic process via diaminopimelate"/>
    <property type="evidence" value="ECO:0007669"/>
    <property type="project" value="UniProtKB-UniRule"/>
</dbReference>
<dbReference type="PRINTS" id="PR01181">
    <property type="entry name" value="DAPDCRBXLASE"/>
</dbReference>
<evidence type="ECO:0000256" key="6">
    <source>
        <dbReference type="HAMAP-Rule" id="MF_02120"/>
    </source>
</evidence>
<protein>
    <recommendedName>
        <fullName evidence="6 7">Diaminopimelate decarboxylase</fullName>
        <shortName evidence="6">DAP decarboxylase</shortName>
        <shortName evidence="6">DAPDC</shortName>
        <ecNumber evidence="6 7">4.1.1.20</ecNumber>
    </recommendedName>
</protein>
<dbReference type="Pfam" id="PF02784">
    <property type="entry name" value="Orn_Arg_deC_N"/>
    <property type="match status" value="1"/>
</dbReference>
<dbReference type="UniPathway" id="UPA00034">
    <property type="reaction ID" value="UER00027"/>
</dbReference>
<dbReference type="Gene3D" id="2.40.37.10">
    <property type="entry name" value="Lyase, Ornithine Decarboxylase, Chain A, domain 1"/>
    <property type="match status" value="1"/>
</dbReference>
<dbReference type="InterPro" id="IPR009006">
    <property type="entry name" value="Ala_racemase/Decarboxylase_C"/>
</dbReference>
<comment type="function">
    <text evidence="6">Specifically catalyzes the decarboxylation of meso-diaminopimelate (meso-DAP) to L-lysine.</text>
</comment>
<dbReference type="InterPro" id="IPR022653">
    <property type="entry name" value="De-COase2_pyr-phos_BS"/>
</dbReference>
<comment type="subunit">
    <text evidence="6">Homodimer.</text>
</comment>
<evidence type="ECO:0000313" key="14">
    <source>
        <dbReference type="Proteomes" id="UP000004245"/>
    </source>
</evidence>
<feature type="binding site" evidence="6">
    <location>
        <begin position="325"/>
        <end position="328"/>
    </location>
    <ligand>
        <name>pyridoxal 5'-phosphate</name>
        <dbReference type="ChEBI" id="CHEBI:597326"/>
    </ligand>
</feature>
<dbReference type="EMBL" id="ADNW02000006">
    <property type="protein sequence ID" value="EGD25227.1"/>
    <property type="molecule type" value="Genomic_DNA"/>
</dbReference>
<evidence type="ECO:0000256" key="7">
    <source>
        <dbReference type="NCBIfam" id="TIGR01048"/>
    </source>
</evidence>
<dbReference type="PANTHER" id="PTHR43727">
    <property type="entry name" value="DIAMINOPIMELATE DECARBOXYLASE"/>
    <property type="match status" value="1"/>
</dbReference>
<evidence type="ECO:0000259" key="11">
    <source>
        <dbReference type="Pfam" id="PF00278"/>
    </source>
</evidence>
<dbReference type="SUPFAM" id="SSF50621">
    <property type="entry name" value="Alanine racemase C-terminal domain-like"/>
    <property type="match status" value="1"/>
</dbReference>
<comment type="similarity">
    <text evidence="6">Belongs to the Orn/Lys/Arg decarboxylase class-II family. LysA subfamily.</text>
</comment>
<dbReference type="InterPro" id="IPR000183">
    <property type="entry name" value="Orn/DAP/Arg_de-COase"/>
</dbReference>
<feature type="binding site" evidence="6">
    <location>
        <position position="430"/>
    </location>
    <ligand>
        <name>pyridoxal 5'-phosphate</name>
        <dbReference type="ChEBI" id="CHEBI:597326"/>
    </ligand>
</feature>
<dbReference type="PROSITE" id="PS00879">
    <property type="entry name" value="ODR_DC_2_2"/>
    <property type="match status" value="1"/>
</dbReference>
<dbReference type="InterPro" id="IPR022644">
    <property type="entry name" value="De-COase2_N"/>
</dbReference>
<accession>E9SYK6</accession>
<reference evidence="13" key="1">
    <citation type="submission" date="2011-01" db="EMBL/GenBank/DDBJ databases">
        <authorList>
            <person name="Muzny D."/>
            <person name="Qin X."/>
            <person name="Buhay C."/>
            <person name="Dugan-Rocha S."/>
            <person name="Ding Y."/>
            <person name="Chen G."/>
            <person name="Hawes A."/>
            <person name="Holder M."/>
            <person name="Jhangiani S."/>
            <person name="Johnson A."/>
            <person name="Khan Z."/>
            <person name="Li Z."/>
            <person name="Liu W."/>
            <person name="Liu X."/>
            <person name="Perez L."/>
            <person name="Shen H."/>
            <person name="Wang Q."/>
            <person name="Watt J."/>
            <person name="Xi L."/>
            <person name="Xin Y."/>
            <person name="Zhou J."/>
            <person name="Deng J."/>
            <person name="Jiang H."/>
            <person name="Liu Y."/>
            <person name="Qu J."/>
            <person name="Song X.-Z."/>
            <person name="Zhang L."/>
            <person name="Villasana D."/>
            <person name="Johnson A."/>
            <person name="Liu J."/>
            <person name="Liyanage D."/>
            <person name="Lorensuhewa L."/>
            <person name="Robinson T."/>
            <person name="Song A."/>
            <person name="Song B.-B."/>
            <person name="Dinh H."/>
            <person name="Thornton R."/>
            <person name="Coyle M."/>
            <person name="Francisco L."/>
            <person name="Jackson L."/>
            <person name="Javaid M."/>
            <person name="Korchina V."/>
            <person name="Kovar C."/>
            <person name="Mata R."/>
            <person name="Mathew T."/>
            <person name="Ngo R."/>
            <person name="Nguyen L."/>
            <person name="Nguyen N."/>
            <person name="Okwuonu G."/>
            <person name="Ongeri F."/>
            <person name="Pham C."/>
            <person name="Simmons D."/>
            <person name="Wilczek-Boney K."/>
            <person name="Hale W."/>
            <person name="Jakkamsetti A."/>
            <person name="Pham P."/>
            <person name="Ruth R."/>
            <person name="San Lucas F."/>
            <person name="Warren J."/>
            <person name="Zhang J."/>
            <person name="Zhao Z."/>
            <person name="Zhou C."/>
            <person name="Zhu D."/>
            <person name="Lee S."/>
            <person name="Bess C."/>
            <person name="Blankenburg K."/>
            <person name="Forbes L."/>
            <person name="Fu Q."/>
            <person name="Gubbala S."/>
            <person name="Hirani K."/>
            <person name="Jayaseelan J.C."/>
            <person name="Lara F."/>
            <person name="Munidasa M."/>
            <person name="Palculict T."/>
            <person name="Patil S."/>
            <person name="Pu L.-L."/>
            <person name="Saada N."/>
            <person name="Tang L."/>
            <person name="Weissenberger G."/>
            <person name="Zhu Y."/>
            <person name="Hemphill L."/>
            <person name="Shang Y."/>
            <person name="Youmans B."/>
            <person name="Ayvaz T."/>
            <person name="Ross M."/>
            <person name="Santibanez J."/>
            <person name="Aqrawi P."/>
            <person name="Gross S."/>
            <person name="Joshi V."/>
            <person name="Fowler G."/>
            <person name="Nazareth L."/>
            <person name="Reid J."/>
            <person name="Worley K."/>
            <person name="Petrosino J."/>
            <person name="Highlander S."/>
            <person name="Gibbs R."/>
        </authorList>
    </citation>
    <scope>NUCLEOTIDE SEQUENCE [LARGE SCALE GENOMIC DNA]</scope>
    <source>
        <strain evidence="13">ATCC 33707</strain>
    </source>
</reference>
<feature type="active site" description="Proton donor" evidence="8">
    <location>
        <position position="400"/>
    </location>
</feature>
<evidence type="ECO:0000256" key="4">
    <source>
        <dbReference type="ARBA" id="ARBA00023154"/>
    </source>
</evidence>
<evidence type="ECO:0000256" key="1">
    <source>
        <dbReference type="ARBA" id="ARBA00001933"/>
    </source>
</evidence>
<dbReference type="PRINTS" id="PR01179">
    <property type="entry name" value="ODADCRBXLASE"/>
</dbReference>
<evidence type="ECO:0000259" key="12">
    <source>
        <dbReference type="Pfam" id="PF02784"/>
    </source>
</evidence>
<dbReference type="PROSITE" id="PS00878">
    <property type="entry name" value="ODR_DC_2_1"/>
    <property type="match status" value="1"/>
</dbReference>
<feature type="binding site" evidence="6">
    <location>
        <position position="430"/>
    </location>
    <ligand>
        <name>substrate</name>
    </ligand>
</feature>
<dbReference type="STRING" id="43767.A6I91_18480"/>
<feature type="binding site" evidence="6">
    <location>
        <position position="283"/>
    </location>
    <ligand>
        <name>pyridoxal 5'-phosphate</name>
        <dbReference type="ChEBI" id="CHEBI:597326"/>
    </ligand>
</feature>